<evidence type="ECO:0000256" key="1">
    <source>
        <dbReference type="RuleBase" id="RU000363"/>
    </source>
</evidence>
<organism evidence="2 3">
    <name type="scientific">Heracleum sosnowskyi</name>
    <dbReference type="NCBI Taxonomy" id="360622"/>
    <lineage>
        <taxon>Eukaryota</taxon>
        <taxon>Viridiplantae</taxon>
        <taxon>Streptophyta</taxon>
        <taxon>Embryophyta</taxon>
        <taxon>Tracheophyta</taxon>
        <taxon>Spermatophyta</taxon>
        <taxon>Magnoliopsida</taxon>
        <taxon>eudicotyledons</taxon>
        <taxon>Gunneridae</taxon>
        <taxon>Pentapetalae</taxon>
        <taxon>asterids</taxon>
        <taxon>campanulids</taxon>
        <taxon>Apiales</taxon>
        <taxon>Apiaceae</taxon>
        <taxon>Apioideae</taxon>
        <taxon>apioid superclade</taxon>
        <taxon>Tordylieae</taxon>
        <taxon>Tordyliinae</taxon>
        <taxon>Heracleum</taxon>
    </lineage>
</organism>
<keyword evidence="3" id="KW-1185">Reference proteome</keyword>
<dbReference type="GO" id="GO:0016616">
    <property type="term" value="F:oxidoreductase activity, acting on the CH-OH group of donors, NAD or NADP as acceptor"/>
    <property type="evidence" value="ECO:0007669"/>
    <property type="project" value="UniProtKB-ARBA"/>
</dbReference>
<accession>A0AAD8HGZ4</accession>
<dbReference type="Pfam" id="PF00106">
    <property type="entry name" value="adh_short"/>
    <property type="match status" value="1"/>
</dbReference>
<evidence type="ECO:0000313" key="3">
    <source>
        <dbReference type="Proteomes" id="UP001237642"/>
    </source>
</evidence>
<dbReference type="PANTHER" id="PTHR44375:SF2">
    <property type="entry name" value="BETA-KETOACYL-ACP REDUCTASE-LIKE PROTEIN-RELATED"/>
    <property type="match status" value="1"/>
</dbReference>
<gene>
    <name evidence="2" type="ORF">POM88_041543</name>
</gene>
<dbReference type="AlphaFoldDB" id="A0AAD8HGZ4"/>
<dbReference type="InterPro" id="IPR036291">
    <property type="entry name" value="NAD(P)-bd_dom_sf"/>
</dbReference>
<dbReference type="PANTHER" id="PTHR44375">
    <property type="entry name" value="BETA-KETOACYL-ACP REDUCTASE-LIKE PROTEIN-RELATED"/>
    <property type="match status" value="1"/>
</dbReference>
<dbReference type="EMBL" id="JAUIZM010000009">
    <property type="protein sequence ID" value="KAK1365982.1"/>
    <property type="molecule type" value="Genomic_DNA"/>
</dbReference>
<evidence type="ECO:0000313" key="2">
    <source>
        <dbReference type="EMBL" id="KAK1365982.1"/>
    </source>
</evidence>
<dbReference type="PRINTS" id="PR00081">
    <property type="entry name" value="GDHRDH"/>
</dbReference>
<sequence>MENKVSRQLQPWCDLEGKVVLVTGASAGLGRQFCTDLAKAGCYIVAAARRANRLSSLCDEINEIATTTQAVAMELDVTAGRNTIEGAAQKAWAVFGRIDVLINNAGIRGGTDSSLDISEDEWEDVFNTNLNGAWMLSKYIGRHMREVGKGGSIINISSGFGLDRVQQHGSVAYSSSKAGMNNMTKVMALELGRSKIRVNAIAPAIFPSELTAEIFKKKWFRDVAMKIVPLQTSGTSDPALTSVIRYLIHDSSQYVTGNIFIVDCGATLTGVPIFSSL</sequence>
<dbReference type="SUPFAM" id="SSF51735">
    <property type="entry name" value="NAD(P)-binding Rossmann-fold domains"/>
    <property type="match status" value="1"/>
</dbReference>
<reference evidence="2" key="2">
    <citation type="submission" date="2023-05" db="EMBL/GenBank/DDBJ databases">
        <authorList>
            <person name="Schelkunov M.I."/>
        </authorList>
    </citation>
    <scope>NUCLEOTIDE SEQUENCE</scope>
    <source>
        <strain evidence="2">Hsosn_3</strain>
        <tissue evidence="2">Leaf</tissue>
    </source>
</reference>
<protein>
    <submittedName>
        <fullName evidence="2">3-oxoacyl-[acyl-carrier-protein] reductase 3, chloroplastic</fullName>
    </submittedName>
</protein>
<dbReference type="InterPro" id="IPR002347">
    <property type="entry name" value="SDR_fam"/>
</dbReference>
<comment type="similarity">
    <text evidence="1">Belongs to the short-chain dehydrogenases/reductases (SDR) family.</text>
</comment>
<dbReference type="FunFam" id="3.40.50.720:FF:000084">
    <property type="entry name" value="Short-chain dehydrogenase reductase"/>
    <property type="match status" value="1"/>
</dbReference>
<dbReference type="Proteomes" id="UP001237642">
    <property type="component" value="Unassembled WGS sequence"/>
</dbReference>
<name>A0AAD8HGZ4_9APIA</name>
<dbReference type="PRINTS" id="PR00080">
    <property type="entry name" value="SDRFAMILY"/>
</dbReference>
<dbReference type="Gene3D" id="3.40.50.720">
    <property type="entry name" value="NAD(P)-binding Rossmann-like Domain"/>
    <property type="match status" value="1"/>
</dbReference>
<comment type="caution">
    <text evidence="2">The sequence shown here is derived from an EMBL/GenBank/DDBJ whole genome shotgun (WGS) entry which is preliminary data.</text>
</comment>
<proteinExistence type="inferred from homology"/>
<reference evidence="2" key="1">
    <citation type="submission" date="2023-02" db="EMBL/GenBank/DDBJ databases">
        <title>Genome of toxic invasive species Heracleum sosnowskyi carries increased number of genes despite the absence of recent whole-genome duplications.</title>
        <authorList>
            <person name="Schelkunov M."/>
            <person name="Shtratnikova V."/>
            <person name="Makarenko M."/>
            <person name="Klepikova A."/>
            <person name="Omelchenko D."/>
            <person name="Novikova G."/>
            <person name="Obukhova E."/>
            <person name="Bogdanov V."/>
            <person name="Penin A."/>
            <person name="Logacheva M."/>
        </authorList>
    </citation>
    <scope>NUCLEOTIDE SEQUENCE</scope>
    <source>
        <strain evidence="2">Hsosn_3</strain>
        <tissue evidence="2">Leaf</tissue>
    </source>
</reference>
<dbReference type="CDD" id="cd05233">
    <property type="entry name" value="SDR_c"/>
    <property type="match status" value="1"/>
</dbReference>